<keyword evidence="2" id="KW-1185">Reference proteome</keyword>
<proteinExistence type="predicted"/>
<protein>
    <submittedName>
        <fullName evidence="1">Uncharacterized protein</fullName>
    </submittedName>
</protein>
<dbReference type="AlphaFoldDB" id="A0A5B0M0R1"/>
<gene>
    <name evidence="1" type="ORF">PGT21_030135</name>
</gene>
<reference evidence="1 2" key="1">
    <citation type="submission" date="2019-05" db="EMBL/GenBank/DDBJ databases">
        <title>Emergence of the Ug99 lineage of the wheat stem rust pathogen through somatic hybridization.</title>
        <authorList>
            <person name="Li F."/>
            <person name="Upadhyaya N.M."/>
            <person name="Sperschneider J."/>
            <person name="Matny O."/>
            <person name="Nguyen-Phuc H."/>
            <person name="Mago R."/>
            <person name="Raley C."/>
            <person name="Miller M.E."/>
            <person name="Silverstein K.A.T."/>
            <person name="Henningsen E."/>
            <person name="Hirsch C.D."/>
            <person name="Visser B."/>
            <person name="Pretorius Z.A."/>
            <person name="Steffenson B.J."/>
            <person name="Schwessinger B."/>
            <person name="Dodds P.N."/>
            <person name="Figueroa M."/>
        </authorList>
    </citation>
    <scope>NUCLEOTIDE SEQUENCE [LARGE SCALE GENOMIC DNA]</scope>
    <source>
        <strain evidence="1">21-0</strain>
    </source>
</reference>
<name>A0A5B0M0R1_PUCGR</name>
<comment type="caution">
    <text evidence="1">The sequence shown here is derived from an EMBL/GenBank/DDBJ whole genome shotgun (WGS) entry which is preliminary data.</text>
</comment>
<dbReference type="EMBL" id="VSWC01000183">
    <property type="protein sequence ID" value="KAA1069630.1"/>
    <property type="molecule type" value="Genomic_DNA"/>
</dbReference>
<accession>A0A5B0M0R1</accession>
<sequence>MEWNIEAVKFALRVQSLLEINSSSISTNSRLLVQVRLLLHFNSARVRSVFGFDAYSSSAAI</sequence>
<evidence type="ECO:0000313" key="1">
    <source>
        <dbReference type="EMBL" id="KAA1069630.1"/>
    </source>
</evidence>
<organism evidence="1 2">
    <name type="scientific">Puccinia graminis f. sp. tritici</name>
    <dbReference type="NCBI Taxonomy" id="56615"/>
    <lineage>
        <taxon>Eukaryota</taxon>
        <taxon>Fungi</taxon>
        <taxon>Dikarya</taxon>
        <taxon>Basidiomycota</taxon>
        <taxon>Pucciniomycotina</taxon>
        <taxon>Pucciniomycetes</taxon>
        <taxon>Pucciniales</taxon>
        <taxon>Pucciniaceae</taxon>
        <taxon>Puccinia</taxon>
    </lineage>
</organism>
<dbReference type="Proteomes" id="UP000324748">
    <property type="component" value="Unassembled WGS sequence"/>
</dbReference>
<evidence type="ECO:0000313" key="2">
    <source>
        <dbReference type="Proteomes" id="UP000324748"/>
    </source>
</evidence>